<keyword evidence="2" id="KW-1185">Reference proteome</keyword>
<organism evidence="1 2">
    <name type="scientific">Paractinoplanes hotanensis</name>
    <dbReference type="NCBI Taxonomy" id="2906497"/>
    <lineage>
        <taxon>Bacteria</taxon>
        <taxon>Bacillati</taxon>
        <taxon>Actinomycetota</taxon>
        <taxon>Actinomycetes</taxon>
        <taxon>Micromonosporales</taxon>
        <taxon>Micromonosporaceae</taxon>
        <taxon>Paractinoplanes</taxon>
    </lineage>
</organism>
<dbReference type="RefSeq" id="WP_251796831.1">
    <property type="nucleotide sequence ID" value="NZ_JAMQOL010000006.1"/>
</dbReference>
<reference evidence="1 2" key="1">
    <citation type="submission" date="2022-06" db="EMBL/GenBank/DDBJ databases">
        <title>Actinoplanes abujensis sp. nov., isolated from Nigerian arid soil.</title>
        <authorList>
            <person name="Ding P."/>
        </authorList>
    </citation>
    <scope>NUCLEOTIDE SEQUENCE [LARGE SCALE GENOMIC DNA]</scope>
    <source>
        <strain evidence="2">TRM88002</strain>
    </source>
</reference>
<comment type="caution">
    <text evidence="1">The sequence shown here is derived from an EMBL/GenBank/DDBJ whole genome shotgun (WGS) entry which is preliminary data.</text>
</comment>
<sequence length="144" mass="14025">MLQLVGGIAVAGAVAAGTTAFTAAGFTNTIGSPVVVGGSLSPSIVGASLEGLTFDYNPNSSEVIGMTVRMLGSGGTLPVGSRVTVASVGTKSAPNEFYCDPSVADTGSGFQKAVCVFGTDASTQAGNITAMSSLTLTVQGPATV</sequence>
<evidence type="ECO:0000313" key="2">
    <source>
        <dbReference type="Proteomes" id="UP001523216"/>
    </source>
</evidence>
<protein>
    <submittedName>
        <fullName evidence="1">Uncharacterized protein</fullName>
    </submittedName>
</protein>
<name>A0ABT0XT77_9ACTN</name>
<dbReference type="EMBL" id="JAMQOL010000006">
    <property type="protein sequence ID" value="MCM4076972.1"/>
    <property type="molecule type" value="Genomic_DNA"/>
</dbReference>
<gene>
    <name evidence="1" type="ORF">LXN57_05250</name>
</gene>
<dbReference type="Proteomes" id="UP001523216">
    <property type="component" value="Unassembled WGS sequence"/>
</dbReference>
<accession>A0ABT0XT77</accession>
<evidence type="ECO:0000313" key="1">
    <source>
        <dbReference type="EMBL" id="MCM4076972.1"/>
    </source>
</evidence>
<proteinExistence type="predicted"/>